<dbReference type="PRINTS" id="PR00081">
    <property type="entry name" value="GDHRDH"/>
</dbReference>
<dbReference type="InterPro" id="IPR036291">
    <property type="entry name" value="NAD(P)-bd_dom_sf"/>
</dbReference>
<accession>K2SVJ0</accession>
<dbReference type="Pfam" id="PF00106">
    <property type="entry name" value="adh_short"/>
    <property type="match status" value="1"/>
</dbReference>
<dbReference type="GO" id="GO:0005811">
    <property type="term" value="C:lipid droplet"/>
    <property type="evidence" value="ECO:0007669"/>
    <property type="project" value="TreeGrafter"/>
</dbReference>
<evidence type="ECO:0000256" key="2">
    <source>
        <dbReference type="ARBA" id="ARBA00023002"/>
    </source>
</evidence>
<comment type="similarity">
    <text evidence="1">Belongs to the short-chain dehydrogenases/reductases (SDR) family.</text>
</comment>
<dbReference type="SUPFAM" id="SSF51735">
    <property type="entry name" value="NAD(P)-binding Rossmann-fold domains"/>
    <property type="match status" value="1"/>
</dbReference>
<dbReference type="Gene3D" id="3.40.50.720">
    <property type="entry name" value="NAD(P)-binding Rossmann-like Domain"/>
    <property type="match status" value="1"/>
</dbReference>
<comment type="caution">
    <text evidence="3">The sequence shown here is derived from an EMBL/GenBank/DDBJ whole genome shotgun (WGS) entry which is preliminary data.</text>
</comment>
<dbReference type="VEuPathDB" id="FungiDB:MPH_02132"/>
<evidence type="ECO:0000256" key="1">
    <source>
        <dbReference type="ARBA" id="ARBA00006484"/>
    </source>
</evidence>
<dbReference type="GO" id="GO:0005783">
    <property type="term" value="C:endoplasmic reticulum"/>
    <property type="evidence" value="ECO:0007669"/>
    <property type="project" value="TreeGrafter"/>
</dbReference>
<evidence type="ECO:0000313" key="4">
    <source>
        <dbReference type="Proteomes" id="UP000007129"/>
    </source>
</evidence>
<dbReference type="InParanoid" id="K2SVJ0"/>
<dbReference type="Proteomes" id="UP000007129">
    <property type="component" value="Unassembled WGS sequence"/>
</dbReference>
<dbReference type="HOGENOM" id="CLU_010194_2_18_1"/>
<dbReference type="GO" id="GO:0019433">
    <property type="term" value="P:triglyceride catabolic process"/>
    <property type="evidence" value="ECO:0007669"/>
    <property type="project" value="TreeGrafter"/>
</dbReference>
<dbReference type="eggNOG" id="KOG1209">
    <property type="taxonomic scope" value="Eukaryota"/>
</dbReference>
<reference evidence="3 4" key="1">
    <citation type="journal article" date="2012" name="BMC Genomics">
        <title>Tools to kill: Genome of one of the most destructive plant pathogenic fungi Macrophomina phaseolina.</title>
        <authorList>
            <person name="Islam M.S."/>
            <person name="Haque M.S."/>
            <person name="Islam M.M."/>
            <person name="Emdad E.M."/>
            <person name="Halim A."/>
            <person name="Hossen Q.M.M."/>
            <person name="Hossain M.Z."/>
            <person name="Ahmed B."/>
            <person name="Rahim S."/>
            <person name="Rahman M.S."/>
            <person name="Alam M.M."/>
            <person name="Hou S."/>
            <person name="Wan X."/>
            <person name="Saito J.A."/>
            <person name="Alam M."/>
        </authorList>
    </citation>
    <scope>NUCLEOTIDE SEQUENCE [LARGE SCALE GENOMIC DNA]</scope>
    <source>
        <strain evidence="3 4">MS6</strain>
    </source>
</reference>
<dbReference type="InterPro" id="IPR002347">
    <property type="entry name" value="SDR_fam"/>
</dbReference>
<evidence type="ECO:0000313" key="3">
    <source>
        <dbReference type="EMBL" id="EKG20605.1"/>
    </source>
</evidence>
<protein>
    <submittedName>
        <fullName evidence="3">Short-chain dehydrogenase/reductase SDR</fullName>
    </submittedName>
</protein>
<name>K2SVJ0_MACPH</name>
<keyword evidence="2" id="KW-0560">Oxidoreductase</keyword>
<gene>
    <name evidence="3" type="ORF">MPH_02132</name>
</gene>
<dbReference type="PANTHER" id="PTHR44169:SF6">
    <property type="entry name" value="NADPH-DEPENDENT 1-ACYLDIHYDROXYACETONE PHOSPHATE REDUCTASE"/>
    <property type="match status" value="1"/>
</dbReference>
<dbReference type="EMBL" id="AHHD01000083">
    <property type="protein sequence ID" value="EKG20605.1"/>
    <property type="molecule type" value="Genomic_DNA"/>
</dbReference>
<proteinExistence type="inferred from homology"/>
<dbReference type="AlphaFoldDB" id="K2SVJ0"/>
<dbReference type="PANTHER" id="PTHR44169">
    <property type="entry name" value="NADPH-DEPENDENT 1-ACYLDIHYDROXYACETONE PHOSPHATE REDUCTASE"/>
    <property type="match status" value="1"/>
</dbReference>
<dbReference type="GO" id="GO:0004806">
    <property type="term" value="F:triacylglycerol lipase activity"/>
    <property type="evidence" value="ECO:0007669"/>
    <property type="project" value="TreeGrafter"/>
</dbReference>
<dbReference type="STRING" id="1126212.K2SVJ0"/>
<dbReference type="GO" id="GO:0006654">
    <property type="term" value="P:phosphatidic acid biosynthetic process"/>
    <property type="evidence" value="ECO:0007669"/>
    <property type="project" value="TreeGrafter"/>
</dbReference>
<dbReference type="GO" id="GO:0000140">
    <property type="term" value="F:acylglycerone-phosphate reductase (NADP+) activity"/>
    <property type="evidence" value="ECO:0007669"/>
    <property type="project" value="TreeGrafter"/>
</dbReference>
<sequence>MSTPKTVLITGCSAGGIGFALAQEFQSRGLHVFATARNPAKMSALAALPNVTLLTLDVCSPASVEAAAAAVMAQTGGTLDYLVNNAGSVYVTPILDVDIQKAKAMFDVNVWGVAAVTQAFAPLLVAAKGCVVNISSLAALLRAPYYGK</sequence>
<dbReference type="OrthoDB" id="2102561at2759"/>
<organism evidence="3 4">
    <name type="scientific">Macrophomina phaseolina (strain MS6)</name>
    <name type="common">Charcoal rot fungus</name>
    <dbReference type="NCBI Taxonomy" id="1126212"/>
    <lineage>
        <taxon>Eukaryota</taxon>
        <taxon>Fungi</taxon>
        <taxon>Dikarya</taxon>
        <taxon>Ascomycota</taxon>
        <taxon>Pezizomycotina</taxon>
        <taxon>Dothideomycetes</taxon>
        <taxon>Dothideomycetes incertae sedis</taxon>
        <taxon>Botryosphaeriales</taxon>
        <taxon>Botryosphaeriaceae</taxon>
        <taxon>Macrophomina</taxon>
    </lineage>
</organism>